<evidence type="ECO:0000256" key="2">
    <source>
        <dbReference type="ARBA" id="ARBA00007871"/>
    </source>
</evidence>
<dbReference type="InterPro" id="IPR001367">
    <property type="entry name" value="Fe_dep_repressor"/>
</dbReference>
<organism evidence="14 15">
    <name type="scientific">Hadarchaeum yellowstonense</name>
    <dbReference type="NCBI Taxonomy" id="1776334"/>
    <lineage>
        <taxon>Archaea</taxon>
        <taxon>Methanobacteriati</taxon>
        <taxon>Candidatus Hadarchaeota</taxon>
        <taxon>Candidatus Hadarchaeia</taxon>
        <taxon>Candidatus Hadarchaeales</taxon>
        <taxon>Candidatus Hadarchaeaceae</taxon>
        <taxon>Candidatus Hadarchaeum</taxon>
    </lineage>
</organism>
<gene>
    <name evidence="14" type="ORF">APZ16_01660</name>
</gene>
<keyword evidence="6" id="KW-0408">Iron</keyword>
<keyword evidence="4" id="KW-0963">Cytoplasm</keyword>
<evidence type="ECO:0000313" key="15">
    <source>
        <dbReference type="Proteomes" id="UP000074294"/>
    </source>
</evidence>
<evidence type="ECO:0000313" key="14">
    <source>
        <dbReference type="EMBL" id="KUO40354.1"/>
    </source>
</evidence>
<keyword evidence="5" id="KW-0678">Repressor</keyword>
<dbReference type="InterPro" id="IPR022687">
    <property type="entry name" value="HTH_DTXR"/>
</dbReference>
<dbReference type="GO" id="GO:0003700">
    <property type="term" value="F:DNA-binding transcription factor activity"/>
    <property type="evidence" value="ECO:0007669"/>
    <property type="project" value="InterPro"/>
</dbReference>
<dbReference type="Pfam" id="PF02742">
    <property type="entry name" value="Fe_dep_repr_C"/>
    <property type="match status" value="1"/>
</dbReference>
<accession>A0A147JV86</accession>
<dbReference type="SUPFAM" id="SSF46785">
    <property type="entry name" value="Winged helix' DNA-binding domain"/>
    <property type="match status" value="1"/>
</dbReference>
<dbReference type="Gene3D" id="1.10.10.10">
    <property type="entry name" value="Winged helix-like DNA-binding domain superfamily/Winged helix DNA-binding domain"/>
    <property type="match status" value="1"/>
</dbReference>
<evidence type="ECO:0000256" key="9">
    <source>
        <dbReference type="ARBA" id="ARBA00023159"/>
    </source>
</evidence>
<dbReference type="PANTHER" id="PTHR33238:SF11">
    <property type="entry name" value="TRANSCRIPTIONAL REGULATOR MNTR"/>
    <property type="match status" value="1"/>
</dbReference>
<dbReference type="GO" id="GO:0005737">
    <property type="term" value="C:cytoplasm"/>
    <property type="evidence" value="ECO:0007669"/>
    <property type="project" value="UniProtKB-SubCell"/>
</dbReference>
<evidence type="ECO:0000256" key="7">
    <source>
        <dbReference type="ARBA" id="ARBA00023015"/>
    </source>
</evidence>
<keyword evidence="8" id="KW-0238">DNA-binding</keyword>
<comment type="similarity">
    <text evidence="2">Belongs to the DtxR/MntR family.</text>
</comment>
<dbReference type="InterPro" id="IPR022689">
    <property type="entry name" value="Iron_dep_repressor"/>
</dbReference>
<dbReference type="AlphaFoldDB" id="A0A147JV86"/>
<protein>
    <recommendedName>
        <fullName evidence="12">Manganese transport regulator</fullName>
    </recommendedName>
</protein>
<dbReference type="SMART" id="SM00529">
    <property type="entry name" value="HTH_DTXR"/>
    <property type="match status" value="1"/>
</dbReference>
<reference evidence="14 15" key="1">
    <citation type="journal article" date="2016" name="Nat. Microbiol.">
        <title>Genomic inference of the metabolism of cosmopolitan subsurface Archaea, Hadesarchaea.</title>
        <authorList>
            <person name="Baker B.J."/>
            <person name="Saw J.H."/>
            <person name="Lind A.E."/>
            <person name="Lazar C.S."/>
            <person name="Hinrichs K.-U."/>
            <person name="Teske A.P."/>
            <person name="Ettema T.J."/>
        </authorList>
    </citation>
    <scope>NUCLEOTIDE SEQUENCE [LARGE SCALE GENOMIC DNA]</scope>
</reference>
<keyword evidence="11" id="KW-0464">Manganese</keyword>
<evidence type="ECO:0000256" key="6">
    <source>
        <dbReference type="ARBA" id="ARBA00023004"/>
    </source>
</evidence>
<evidence type="ECO:0000256" key="3">
    <source>
        <dbReference type="ARBA" id="ARBA00011738"/>
    </source>
</evidence>
<comment type="caution">
    <text evidence="14">The sequence shown here is derived from an EMBL/GenBank/DDBJ whole genome shotgun (WGS) entry which is preliminary data.</text>
</comment>
<proteinExistence type="inferred from homology"/>
<name>A0A147JV86_HADYE</name>
<dbReference type="InterPro" id="IPR038157">
    <property type="entry name" value="FeoA_core_dom"/>
</dbReference>
<dbReference type="GO" id="GO:0046914">
    <property type="term" value="F:transition metal ion binding"/>
    <property type="evidence" value="ECO:0007669"/>
    <property type="project" value="InterPro"/>
</dbReference>
<keyword evidence="7" id="KW-0805">Transcription regulation</keyword>
<evidence type="ECO:0000256" key="1">
    <source>
        <dbReference type="ARBA" id="ARBA00004496"/>
    </source>
</evidence>
<dbReference type="InterPro" id="IPR036388">
    <property type="entry name" value="WH-like_DNA-bd_sf"/>
</dbReference>
<evidence type="ECO:0000259" key="13">
    <source>
        <dbReference type="PROSITE" id="PS50944"/>
    </source>
</evidence>
<dbReference type="Gene3D" id="2.30.30.90">
    <property type="match status" value="1"/>
</dbReference>
<keyword evidence="10" id="KW-0804">Transcription</keyword>
<evidence type="ECO:0000256" key="12">
    <source>
        <dbReference type="ARBA" id="ARBA00032593"/>
    </source>
</evidence>
<comment type="subunit">
    <text evidence="3">Homodimer.</text>
</comment>
<dbReference type="InterPro" id="IPR007167">
    <property type="entry name" value="Fe-transptr_FeoA-like"/>
</dbReference>
<dbReference type="PROSITE" id="PS50944">
    <property type="entry name" value="HTH_DTXR"/>
    <property type="match status" value="1"/>
</dbReference>
<dbReference type="GO" id="GO:0046983">
    <property type="term" value="F:protein dimerization activity"/>
    <property type="evidence" value="ECO:0007669"/>
    <property type="project" value="InterPro"/>
</dbReference>
<dbReference type="InterPro" id="IPR050536">
    <property type="entry name" value="DtxR_MntR_Metal-Reg"/>
</dbReference>
<evidence type="ECO:0000256" key="11">
    <source>
        <dbReference type="ARBA" id="ARBA00023211"/>
    </source>
</evidence>
<dbReference type="STRING" id="1776334.APZ16_01660"/>
<dbReference type="GO" id="GO:0003677">
    <property type="term" value="F:DNA binding"/>
    <property type="evidence" value="ECO:0007669"/>
    <property type="project" value="UniProtKB-KW"/>
</dbReference>
<evidence type="ECO:0000256" key="8">
    <source>
        <dbReference type="ARBA" id="ARBA00023125"/>
    </source>
</evidence>
<dbReference type="InterPro" id="IPR036390">
    <property type="entry name" value="WH_DNA-bd_sf"/>
</dbReference>
<dbReference type="SUPFAM" id="SSF47979">
    <property type="entry name" value="Iron-dependent repressor protein, dimerization domain"/>
    <property type="match status" value="1"/>
</dbReference>
<comment type="subcellular location">
    <subcellularLocation>
        <location evidence="1">Cytoplasm</location>
    </subcellularLocation>
</comment>
<dbReference type="Pfam" id="PF01325">
    <property type="entry name" value="Fe_dep_repress"/>
    <property type="match status" value="1"/>
</dbReference>
<dbReference type="InterPro" id="IPR008988">
    <property type="entry name" value="Transcriptional_repressor_C"/>
</dbReference>
<dbReference type="SUPFAM" id="SSF50037">
    <property type="entry name" value="C-terminal domain of transcriptional repressors"/>
    <property type="match status" value="1"/>
</dbReference>
<dbReference type="Proteomes" id="UP000074294">
    <property type="component" value="Unassembled WGS sequence"/>
</dbReference>
<sequence length="242" mass="26883">MTCHQFKSDVSRLSSSEEEYLEAIYRRQTEAGEQAKVKDLAKSLGVKEPSVVQMLNKLRNRGLVTYDRSGAMLTERGRDQAFKVVRRHKLAERLLCDVFGHELPGVHEHACELEHVLDDELTERIDAMLKKPATCPHGGAIPRTKDNSIHREGQSLVNLECGESGTVVTIPEERETVERLVALNILPGSRVRVVGKLPRGAVIVQCGKTEVALSREIASRIMVSRGRGGAGARCRRGRGWRA</sequence>
<evidence type="ECO:0000256" key="10">
    <source>
        <dbReference type="ARBA" id="ARBA00023163"/>
    </source>
</evidence>
<keyword evidence="9" id="KW-0010">Activator</keyword>
<evidence type="ECO:0000256" key="5">
    <source>
        <dbReference type="ARBA" id="ARBA00022491"/>
    </source>
</evidence>
<feature type="domain" description="HTH dtxR-type" evidence="13">
    <location>
        <begin position="13"/>
        <end position="74"/>
    </location>
</feature>
<dbReference type="SMART" id="SM00899">
    <property type="entry name" value="FeoA"/>
    <property type="match status" value="1"/>
</dbReference>
<dbReference type="Pfam" id="PF04023">
    <property type="entry name" value="FeoA"/>
    <property type="match status" value="1"/>
</dbReference>
<dbReference type="EMBL" id="LQMQ01000043">
    <property type="protein sequence ID" value="KUO40354.1"/>
    <property type="molecule type" value="Genomic_DNA"/>
</dbReference>
<dbReference type="PANTHER" id="PTHR33238">
    <property type="entry name" value="IRON (METAL) DEPENDENT REPRESSOR, DTXR FAMILY"/>
    <property type="match status" value="1"/>
</dbReference>
<dbReference type="InterPro" id="IPR036421">
    <property type="entry name" value="Fe_dep_repressor_sf"/>
</dbReference>
<evidence type="ECO:0000256" key="4">
    <source>
        <dbReference type="ARBA" id="ARBA00022490"/>
    </source>
</evidence>